<organism evidence="1 2">
    <name type="scientific">Fusarium torulosum</name>
    <dbReference type="NCBI Taxonomy" id="33205"/>
    <lineage>
        <taxon>Eukaryota</taxon>
        <taxon>Fungi</taxon>
        <taxon>Dikarya</taxon>
        <taxon>Ascomycota</taxon>
        <taxon>Pezizomycotina</taxon>
        <taxon>Sordariomycetes</taxon>
        <taxon>Hypocreomycetidae</taxon>
        <taxon>Hypocreales</taxon>
        <taxon>Nectriaceae</taxon>
        <taxon>Fusarium</taxon>
    </lineage>
</organism>
<reference evidence="1" key="1">
    <citation type="submission" date="2018-03" db="EMBL/GenBank/DDBJ databases">
        <authorList>
            <person name="Guldener U."/>
        </authorList>
    </citation>
    <scope>NUCLEOTIDE SEQUENCE</scope>
</reference>
<protein>
    <submittedName>
        <fullName evidence="1">Uncharacterized protein</fullName>
    </submittedName>
</protein>
<accession>A0AAE8SHD9</accession>
<evidence type="ECO:0000313" key="1">
    <source>
        <dbReference type="EMBL" id="SPJ75901.1"/>
    </source>
</evidence>
<proteinExistence type="predicted"/>
<dbReference type="Proteomes" id="UP001187734">
    <property type="component" value="Unassembled WGS sequence"/>
</dbReference>
<name>A0AAE8SHD9_9HYPO</name>
<keyword evidence="2" id="KW-1185">Reference proteome</keyword>
<gene>
    <name evidence="1" type="ORF">FTOL_05632</name>
</gene>
<dbReference type="AlphaFoldDB" id="A0AAE8SHD9"/>
<comment type="caution">
    <text evidence="1">The sequence shown here is derived from an EMBL/GenBank/DDBJ whole genome shotgun (WGS) entry which is preliminary data.</text>
</comment>
<dbReference type="EMBL" id="ONZP01000176">
    <property type="protein sequence ID" value="SPJ75901.1"/>
    <property type="molecule type" value="Genomic_DNA"/>
</dbReference>
<sequence length="144" mass="16565">MAANSKSLFPEPINKDELYASYLYSAQLYVVADQTVRPGFYPWSFKIHDENTETWTTYEVRKSPTDKYPAKHLASIPYTWLPEVYEVCESARVPGVGGKRCSHVYVGYIVDCLKKAGIVGETQVNYLFCRLERIEGNDHARWET</sequence>
<evidence type="ECO:0000313" key="2">
    <source>
        <dbReference type="Proteomes" id="UP001187734"/>
    </source>
</evidence>